<dbReference type="GO" id="GO:0070006">
    <property type="term" value="F:metalloaminopeptidase activity"/>
    <property type="evidence" value="ECO:0007669"/>
    <property type="project" value="UniProtKB-UniRule"/>
</dbReference>
<accession>A0A4Q5M0W5</accession>
<dbReference type="AlphaFoldDB" id="A0A4Q5M0W5"/>
<proteinExistence type="inferred from homology"/>
<keyword evidence="10" id="KW-1185">Reference proteome</keyword>
<evidence type="ECO:0000256" key="6">
    <source>
        <dbReference type="HAMAP-Rule" id="MF_01974"/>
    </source>
</evidence>
<dbReference type="EMBL" id="SEWF01000012">
    <property type="protein sequence ID" value="RYU95812.1"/>
    <property type="molecule type" value="Genomic_DNA"/>
</dbReference>
<dbReference type="EC" id="3.4.11.18" evidence="6 7"/>
<dbReference type="InterPro" id="IPR001714">
    <property type="entry name" value="Pept_M24_MAP"/>
</dbReference>
<comment type="caution">
    <text evidence="9">The sequence shown here is derived from an EMBL/GenBank/DDBJ whole genome shotgun (WGS) entry which is preliminary data.</text>
</comment>
<dbReference type="HAMAP" id="MF_01974">
    <property type="entry name" value="MetAP_1"/>
    <property type="match status" value="1"/>
</dbReference>
<dbReference type="GO" id="GO:0006508">
    <property type="term" value="P:proteolysis"/>
    <property type="evidence" value="ECO:0007669"/>
    <property type="project" value="UniProtKB-KW"/>
</dbReference>
<keyword evidence="2 6" id="KW-0031">Aminopeptidase</keyword>
<dbReference type="PANTHER" id="PTHR43330">
    <property type="entry name" value="METHIONINE AMINOPEPTIDASE"/>
    <property type="match status" value="1"/>
</dbReference>
<dbReference type="Gene3D" id="3.90.230.10">
    <property type="entry name" value="Creatinase/methionine aminopeptidase superfamily"/>
    <property type="match status" value="1"/>
</dbReference>
<dbReference type="GO" id="GO:0046872">
    <property type="term" value="F:metal ion binding"/>
    <property type="evidence" value="ECO:0007669"/>
    <property type="project" value="UniProtKB-UniRule"/>
</dbReference>
<feature type="binding site" evidence="6">
    <location>
        <position position="175"/>
    </location>
    <ligand>
        <name>substrate</name>
    </ligand>
</feature>
<evidence type="ECO:0000256" key="5">
    <source>
        <dbReference type="ARBA" id="ARBA00022801"/>
    </source>
</evidence>
<dbReference type="Proteomes" id="UP000293162">
    <property type="component" value="Unassembled WGS sequence"/>
</dbReference>
<feature type="binding site" evidence="6">
    <location>
        <position position="76"/>
    </location>
    <ligand>
        <name>substrate</name>
    </ligand>
</feature>
<evidence type="ECO:0000256" key="1">
    <source>
        <dbReference type="ARBA" id="ARBA00002521"/>
    </source>
</evidence>
<feature type="binding site" evidence="6">
    <location>
        <position position="168"/>
    </location>
    <ligand>
        <name>a divalent metal cation</name>
        <dbReference type="ChEBI" id="CHEBI:60240"/>
        <label>2</label>
        <note>catalytic</note>
    </ligand>
</feature>
<dbReference type="InterPro" id="IPR002467">
    <property type="entry name" value="Pept_M24A_MAP1"/>
</dbReference>
<evidence type="ECO:0000256" key="4">
    <source>
        <dbReference type="ARBA" id="ARBA00022723"/>
    </source>
</evidence>
<dbReference type="RefSeq" id="WP_130020951.1">
    <property type="nucleotide sequence ID" value="NZ_SEWF01000012.1"/>
</dbReference>
<keyword evidence="5 6" id="KW-0378">Hydrolase</keyword>
<dbReference type="NCBIfam" id="TIGR00500">
    <property type="entry name" value="met_pdase_I"/>
    <property type="match status" value="1"/>
</dbReference>
<feature type="domain" description="Peptidase M24" evidence="8">
    <location>
        <begin position="11"/>
        <end position="240"/>
    </location>
</feature>
<dbReference type="CDD" id="cd01086">
    <property type="entry name" value="MetAP1"/>
    <property type="match status" value="1"/>
</dbReference>
<evidence type="ECO:0000256" key="3">
    <source>
        <dbReference type="ARBA" id="ARBA00022670"/>
    </source>
</evidence>
<feature type="binding site" evidence="6">
    <location>
        <position position="94"/>
    </location>
    <ligand>
        <name>a divalent metal cation</name>
        <dbReference type="ChEBI" id="CHEBI:60240"/>
        <label>1</label>
    </ligand>
</feature>
<evidence type="ECO:0000259" key="8">
    <source>
        <dbReference type="Pfam" id="PF00557"/>
    </source>
</evidence>
<dbReference type="Pfam" id="PF00557">
    <property type="entry name" value="Peptidase_M24"/>
    <property type="match status" value="1"/>
</dbReference>
<feature type="binding site" evidence="6">
    <location>
        <position position="233"/>
    </location>
    <ligand>
        <name>a divalent metal cation</name>
        <dbReference type="ChEBI" id="CHEBI:60240"/>
        <label>1</label>
    </ligand>
</feature>
<evidence type="ECO:0000313" key="10">
    <source>
        <dbReference type="Proteomes" id="UP000293162"/>
    </source>
</evidence>
<dbReference type="InterPro" id="IPR036005">
    <property type="entry name" value="Creatinase/aminopeptidase-like"/>
</dbReference>
<feature type="binding site" evidence="6">
    <location>
        <position position="233"/>
    </location>
    <ligand>
        <name>a divalent metal cation</name>
        <dbReference type="ChEBI" id="CHEBI:60240"/>
        <label>2</label>
        <note>catalytic</note>
    </ligand>
</feature>
<sequence length="267" mass="29033">MSITKESELVGMRKVSEAVALTLKEMRNYAKPGMTTKELDDFGAQLLADLGAKPAPSLTYGFPGATCISVNNEVAHGIPSTKTILKAGDLINIDVSAELDGYWSDNGGSFVLGEDTHQHQALVATSKRILKKAISQIKGGVRIADIGRLIETEAKKSGYKVIRNLTGHGIGRSLHEEPHEIANFYDRYNTTRFRKNSVVAVETFISTHSTMADTQSDGWTLLGNKGGYVAQHEHTIVVTADQPIILTEMNGGNPNNVMLLFQDCNCK</sequence>
<evidence type="ECO:0000313" key="9">
    <source>
        <dbReference type="EMBL" id="RYU95812.1"/>
    </source>
</evidence>
<evidence type="ECO:0000256" key="7">
    <source>
        <dbReference type="RuleBase" id="RU003653"/>
    </source>
</evidence>
<reference evidence="9 10" key="1">
    <citation type="submission" date="2019-02" db="EMBL/GenBank/DDBJ databases">
        <title>Bacterial novel species Emticicia sp. 17J42-9 isolated from soil.</title>
        <authorList>
            <person name="Jung H.-Y."/>
        </authorList>
    </citation>
    <scope>NUCLEOTIDE SEQUENCE [LARGE SCALE GENOMIC DNA]</scope>
    <source>
        <strain evidence="9 10">17J42-9</strain>
    </source>
</reference>
<name>A0A4Q5M0W5_9BACT</name>
<keyword evidence="4 6" id="KW-0479">Metal-binding</keyword>
<dbReference type="PRINTS" id="PR00599">
    <property type="entry name" value="MAPEPTIDASE"/>
</dbReference>
<comment type="catalytic activity">
    <reaction evidence="6 7">
        <text>Release of N-terminal amino acids, preferentially methionine, from peptides and arylamides.</text>
        <dbReference type="EC" id="3.4.11.18"/>
    </reaction>
</comment>
<feature type="binding site" evidence="6">
    <location>
        <position position="105"/>
    </location>
    <ligand>
        <name>a divalent metal cation</name>
        <dbReference type="ChEBI" id="CHEBI:60240"/>
        <label>1</label>
    </ligand>
</feature>
<feature type="binding site" evidence="6">
    <location>
        <position position="105"/>
    </location>
    <ligand>
        <name>a divalent metal cation</name>
        <dbReference type="ChEBI" id="CHEBI:60240"/>
        <label>2</label>
        <note>catalytic</note>
    </ligand>
</feature>
<feature type="binding site" evidence="6">
    <location>
        <position position="202"/>
    </location>
    <ligand>
        <name>a divalent metal cation</name>
        <dbReference type="ChEBI" id="CHEBI:60240"/>
        <label>2</label>
        <note>catalytic</note>
    </ligand>
</feature>
<dbReference type="PANTHER" id="PTHR43330:SF13">
    <property type="entry name" value="METHIONINE AMINOPEPTIDASE 2"/>
    <property type="match status" value="1"/>
</dbReference>
<comment type="function">
    <text evidence="1 6">Removes the N-terminal methionine from nascent proteins. The N-terminal methionine is often cleaved when the second residue in the primary sequence is small and uncharged (Met-Ala-, Cys, Gly, Pro, Ser, Thr, or Val). Requires deformylation of the N(alpha)-formylated initiator methionine before it can be hydrolyzed.</text>
</comment>
<dbReference type="SUPFAM" id="SSF55920">
    <property type="entry name" value="Creatinase/aminopeptidase"/>
    <property type="match status" value="1"/>
</dbReference>
<evidence type="ECO:0000256" key="2">
    <source>
        <dbReference type="ARBA" id="ARBA00022438"/>
    </source>
</evidence>
<organism evidence="9 10">
    <name type="scientific">Emticicia agri</name>
    <dbReference type="NCBI Taxonomy" id="2492393"/>
    <lineage>
        <taxon>Bacteria</taxon>
        <taxon>Pseudomonadati</taxon>
        <taxon>Bacteroidota</taxon>
        <taxon>Cytophagia</taxon>
        <taxon>Cytophagales</taxon>
        <taxon>Leadbetterellaceae</taxon>
        <taxon>Emticicia</taxon>
    </lineage>
</organism>
<protein>
    <recommendedName>
        <fullName evidence="6 7">Methionine aminopeptidase</fullName>
        <shortName evidence="6">MAP</shortName>
        <shortName evidence="6">MetAP</shortName>
        <ecNumber evidence="6 7">3.4.11.18</ecNumber>
    </recommendedName>
    <alternativeName>
        <fullName evidence="6">Peptidase M</fullName>
    </alternativeName>
</protein>
<comment type="cofactor">
    <cofactor evidence="6">
        <name>Co(2+)</name>
        <dbReference type="ChEBI" id="CHEBI:48828"/>
    </cofactor>
    <cofactor evidence="6">
        <name>Zn(2+)</name>
        <dbReference type="ChEBI" id="CHEBI:29105"/>
    </cofactor>
    <cofactor evidence="6">
        <name>Mn(2+)</name>
        <dbReference type="ChEBI" id="CHEBI:29035"/>
    </cofactor>
    <cofactor evidence="6">
        <name>Fe(2+)</name>
        <dbReference type="ChEBI" id="CHEBI:29033"/>
    </cofactor>
    <text evidence="6">Binds 2 divalent metal cations per subunit. Has a high-affinity and a low affinity metal-binding site. The true nature of the physiological cofactor is under debate. The enzyme is active with cobalt, zinc, manganese or divalent iron ions. Most likely, methionine aminopeptidases function as mononuclear Fe(2+)-metalloproteases under physiological conditions, and the catalytically relevant metal-binding site has been assigned to the histidine-containing high-affinity site.</text>
</comment>
<dbReference type="GO" id="GO:0004239">
    <property type="term" value="F:initiator methionyl aminopeptidase activity"/>
    <property type="evidence" value="ECO:0007669"/>
    <property type="project" value="UniProtKB-UniRule"/>
</dbReference>
<comment type="subunit">
    <text evidence="6">Monomer.</text>
</comment>
<gene>
    <name evidence="6 9" type="primary">map</name>
    <name evidence="9" type="ORF">EWM59_10655</name>
</gene>
<dbReference type="OrthoDB" id="9802055at2"/>
<keyword evidence="3 6" id="KW-0645">Protease</keyword>
<comment type="similarity">
    <text evidence="6">Belongs to the peptidase M24A family. Methionine aminopeptidase type 1 subfamily.</text>
</comment>
<dbReference type="InterPro" id="IPR000994">
    <property type="entry name" value="Pept_M24"/>
</dbReference>